<evidence type="ECO:0000313" key="6">
    <source>
        <dbReference type="Proteomes" id="UP000570166"/>
    </source>
</evidence>
<dbReference type="SUPFAM" id="SSF51206">
    <property type="entry name" value="cAMP-binding domain-like"/>
    <property type="match status" value="1"/>
</dbReference>
<dbReference type="EMBL" id="JACEIB010000006">
    <property type="protein sequence ID" value="MBA2934491.1"/>
    <property type="molecule type" value="Genomic_DNA"/>
</dbReference>
<keyword evidence="6" id="KW-1185">Reference proteome</keyword>
<accession>A0A838L541</accession>
<dbReference type="RefSeq" id="WP_160365969.1">
    <property type="nucleotide sequence ID" value="NZ_JACEIB010000006.1"/>
</dbReference>
<feature type="domain" description="HTH crp-type" evidence="4">
    <location>
        <begin position="148"/>
        <end position="222"/>
    </location>
</feature>
<sequence length="248" mass="27911">MDIAHLDRFVRRLQSRAELQEQTCHALQRLKFSLLGLRRGVTIGSRLHPNHLMVVADGVAARFKTTGTGARQIVSFYVPGDPLNLQDRFVDDAEDQIEGVGVASLVLVPWPSIDRLCATNPELRAALWRSASTEMSILREWLTTVGRREAEKRLGHLLCELIVRLKAVGLSDGTRMAWPFRQEHLADAAGMTAVHVNRMLRRLRERGFATVRSGIAEIGDWDRLREFAEFDDVYLGLSTFRPTATIAV</sequence>
<gene>
    <name evidence="5" type="ORF">HZF05_10320</name>
</gene>
<dbReference type="PROSITE" id="PS51063">
    <property type="entry name" value="HTH_CRP_2"/>
    <property type="match status" value="1"/>
</dbReference>
<reference evidence="5 6" key="1">
    <citation type="submission" date="2020-07" db="EMBL/GenBank/DDBJ databases">
        <authorList>
            <person name="Sun Q."/>
        </authorList>
    </citation>
    <scope>NUCLEOTIDE SEQUENCE [LARGE SCALE GENOMIC DNA]</scope>
    <source>
        <strain evidence="5 6">CGMCC 1.13654</strain>
    </source>
</reference>
<keyword evidence="1" id="KW-0805">Transcription regulation</keyword>
<dbReference type="InterPro" id="IPR036388">
    <property type="entry name" value="WH-like_DNA-bd_sf"/>
</dbReference>
<comment type="caution">
    <text evidence="5">The sequence shown here is derived from an EMBL/GenBank/DDBJ whole genome shotgun (WGS) entry which is preliminary data.</text>
</comment>
<evidence type="ECO:0000259" key="4">
    <source>
        <dbReference type="PROSITE" id="PS51063"/>
    </source>
</evidence>
<dbReference type="InterPro" id="IPR012318">
    <property type="entry name" value="HTH_CRP"/>
</dbReference>
<dbReference type="AlphaFoldDB" id="A0A838L541"/>
<dbReference type="GO" id="GO:0003677">
    <property type="term" value="F:DNA binding"/>
    <property type="evidence" value="ECO:0007669"/>
    <property type="project" value="UniProtKB-KW"/>
</dbReference>
<dbReference type="InterPro" id="IPR014710">
    <property type="entry name" value="RmlC-like_jellyroll"/>
</dbReference>
<dbReference type="SUPFAM" id="SSF46785">
    <property type="entry name" value="Winged helix' DNA-binding domain"/>
    <property type="match status" value="1"/>
</dbReference>
<dbReference type="Gene3D" id="1.10.10.10">
    <property type="entry name" value="Winged helix-like DNA-binding domain superfamily/Winged helix DNA-binding domain"/>
    <property type="match status" value="1"/>
</dbReference>
<evidence type="ECO:0000256" key="1">
    <source>
        <dbReference type="ARBA" id="ARBA00023015"/>
    </source>
</evidence>
<dbReference type="GO" id="GO:0006355">
    <property type="term" value="P:regulation of DNA-templated transcription"/>
    <property type="evidence" value="ECO:0007669"/>
    <property type="project" value="InterPro"/>
</dbReference>
<keyword evidence="3" id="KW-0804">Transcription</keyword>
<organism evidence="5 6">
    <name type="scientific">Sphingomonas chungangi</name>
    <dbReference type="NCBI Taxonomy" id="2683589"/>
    <lineage>
        <taxon>Bacteria</taxon>
        <taxon>Pseudomonadati</taxon>
        <taxon>Pseudomonadota</taxon>
        <taxon>Alphaproteobacteria</taxon>
        <taxon>Sphingomonadales</taxon>
        <taxon>Sphingomonadaceae</taxon>
        <taxon>Sphingomonas</taxon>
    </lineage>
</organism>
<evidence type="ECO:0000313" key="5">
    <source>
        <dbReference type="EMBL" id="MBA2934491.1"/>
    </source>
</evidence>
<protein>
    <submittedName>
        <fullName evidence="5">Crp/Fnr family transcriptional regulator</fullName>
    </submittedName>
</protein>
<keyword evidence="2" id="KW-0238">DNA-binding</keyword>
<evidence type="ECO:0000256" key="2">
    <source>
        <dbReference type="ARBA" id="ARBA00023125"/>
    </source>
</evidence>
<name>A0A838L541_9SPHN</name>
<dbReference type="Proteomes" id="UP000570166">
    <property type="component" value="Unassembled WGS sequence"/>
</dbReference>
<dbReference type="Gene3D" id="2.60.120.10">
    <property type="entry name" value="Jelly Rolls"/>
    <property type="match status" value="1"/>
</dbReference>
<dbReference type="InterPro" id="IPR036390">
    <property type="entry name" value="WH_DNA-bd_sf"/>
</dbReference>
<dbReference type="Pfam" id="PF13545">
    <property type="entry name" value="HTH_Crp_2"/>
    <property type="match status" value="1"/>
</dbReference>
<evidence type="ECO:0000256" key="3">
    <source>
        <dbReference type="ARBA" id="ARBA00023163"/>
    </source>
</evidence>
<proteinExistence type="predicted"/>
<dbReference type="InterPro" id="IPR018490">
    <property type="entry name" value="cNMP-bd_dom_sf"/>
</dbReference>